<dbReference type="Pfam" id="PF00753">
    <property type="entry name" value="Lactamase_B"/>
    <property type="match status" value="1"/>
</dbReference>
<dbReference type="PANTHER" id="PTHR23131">
    <property type="entry name" value="ENDORIBONUCLEASE LACTB2"/>
    <property type="match status" value="1"/>
</dbReference>
<evidence type="ECO:0000259" key="4">
    <source>
        <dbReference type="SMART" id="SM00849"/>
    </source>
</evidence>
<dbReference type="EMBL" id="CP098755">
    <property type="protein sequence ID" value="USG64373.1"/>
    <property type="molecule type" value="Genomic_DNA"/>
</dbReference>
<comment type="catalytic activity">
    <reaction evidence="3">
        <text>3',5'-cyclic UMP + H2O = UMP + H(+)</text>
        <dbReference type="Rhea" id="RHEA:70575"/>
        <dbReference type="ChEBI" id="CHEBI:15377"/>
        <dbReference type="ChEBI" id="CHEBI:15378"/>
        <dbReference type="ChEBI" id="CHEBI:57865"/>
        <dbReference type="ChEBI" id="CHEBI:184387"/>
    </reaction>
    <physiologicalReaction direction="left-to-right" evidence="3">
        <dbReference type="Rhea" id="RHEA:70576"/>
    </physiologicalReaction>
</comment>
<evidence type="ECO:0000256" key="3">
    <source>
        <dbReference type="ARBA" id="ARBA00048505"/>
    </source>
</evidence>
<proteinExistence type="predicted"/>
<accession>A0ABY4WE18</accession>
<dbReference type="InterPro" id="IPR001279">
    <property type="entry name" value="Metallo-B-lactamas"/>
</dbReference>
<feature type="domain" description="Metallo-beta-lactamase" evidence="4">
    <location>
        <begin position="31"/>
        <end position="200"/>
    </location>
</feature>
<protein>
    <submittedName>
        <fullName evidence="5">MBL fold metallo-hydrolase</fullName>
    </submittedName>
</protein>
<gene>
    <name evidence="5" type="ORF">NDK47_19760</name>
</gene>
<reference evidence="5" key="1">
    <citation type="submission" date="2022-06" db="EMBL/GenBank/DDBJ databases">
        <title>Genome sequencing of Brevibacillus sp. BB3-R1.</title>
        <authorList>
            <person name="Heo J."/>
            <person name="Lee D."/>
            <person name="Won M."/>
            <person name="Han B.-H."/>
            <person name="Hong S.-B."/>
            <person name="Kwon S.-W."/>
        </authorList>
    </citation>
    <scope>NUCLEOTIDE SEQUENCE</scope>
    <source>
        <strain evidence="5">BB3-R1</strain>
    </source>
</reference>
<sequence>MLTAVKSGEILQENDLVMARCTLQVPGVTLAVYSFNIDGVLIDAGSQSLFEQFQPFFEKADFDQIMLTHFHEDHTGNVAYLQQDREIPTFIHQMSTHVTEQPFRVPTYRKAFWGQPETFASQPLGKSFVSRNDIWDVIETPGHTKDHVSFYNRNRGIIFTGDLFITPKVKLVLIDENILTTLDSLKKIQAYDFADMYCCHAGHVRDAKKWIQLKIDYLEEMEGKVLALSKQGKDIHEITAELFPTPYPIITYSNTEWSPIHMVRNFLNRG</sequence>
<dbReference type="RefSeq" id="WP_251871487.1">
    <property type="nucleotide sequence ID" value="NZ_CP098755.1"/>
</dbReference>
<comment type="function">
    <text evidence="2">Counteracts the endogenous Pycsar antiviral defense system. Phosphodiesterase that enables metal-dependent hydrolysis of host cyclic nucleotide Pycsar defense signals such as cCMP and cUMP.</text>
</comment>
<organism evidence="5 6">
    <name type="scientific">Brevibacillus ruminantium</name>
    <dbReference type="NCBI Taxonomy" id="2950604"/>
    <lineage>
        <taxon>Bacteria</taxon>
        <taxon>Bacillati</taxon>
        <taxon>Bacillota</taxon>
        <taxon>Bacilli</taxon>
        <taxon>Bacillales</taxon>
        <taxon>Paenibacillaceae</taxon>
        <taxon>Brevibacillus</taxon>
    </lineage>
</organism>
<evidence type="ECO:0000313" key="6">
    <source>
        <dbReference type="Proteomes" id="UP001056500"/>
    </source>
</evidence>
<dbReference type="InterPro" id="IPR036866">
    <property type="entry name" value="RibonucZ/Hydroxyglut_hydro"/>
</dbReference>
<dbReference type="Gene3D" id="3.60.15.10">
    <property type="entry name" value="Ribonuclease Z/Hydroxyacylglutathione hydrolase-like"/>
    <property type="match status" value="1"/>
</dbReference>
<keyword evidence="6" id="KW-1185">Reference proteome</keyword>
<dbReference type="SUPFAM" id="SSF56281">
    <property type="entry name" value="Metallo-hydrolase/oxidoreductase"/>
    <property type="match status" value="1"/>
</dbReference>
<dbReference type="Proteomes" id="UP001056500">
    <property type="component" value="Chromosome"/>
</dbReference>
<dbReference type="SMART" id="SM00849">
    <property type="entry name" value="Lactamase_B"/>
    <property type="match status" value="1"/>
</dbReference>
<name>A0ABY4WE18_9BACL</name>
<dbReference type="InterPro" id="IPR050662">
    <property type="entry name" value="Sec-metab_biosynth-thioest"/>
</dbReference>
<comment type="catalytic activity">
    <reaction evidence="1">
        <text>3',5'-cyclic CMP + H2O = CMP + H(+)</text>
        <dbReference type="Rhea" id="RHEA:72675"/>
        <dbReference type="ChEBI" id="CHEBI:15377"/>
        <dbReference type="ChEBI" id="CHEBI:15378"/>
        <dbReference type="ChEBI" id="CHEBI:58003"/>
        <dbReference type="ChEBI" id="CHEBI:60377"/>
    </reaction>
    <physiologicalReaction direction="left-to-right" evidence="1">
        <dbReference type="Rhea" id="RHEA:72676"/>
    </physiologicalReaction>
</comment>
<evidence type="ECO:0000256" key="2">
    <source>
        <dbReference type="ARBA" id="ARBA00034301"/>
    </source>
</evidence>
<evidence type="ECO:0000256" key="1">
    <source>
        <dbReference type="ARBA" id="ARBA00034221"/>
    </source>
</evidence>
<evidence type="ECO:0000313" key="5">
    <source>
        <dbReference type="EMBL" id="USG64373.1"/>
    </source>
</evidence>